<dbReference type="STRING" id="525263.HMPREF0298_0680"/>
<feature type="region of interest" description="Disordered" evidence="1">
    <location>
        <begin position="1"/>
        <end position="93"/>
    </location>
</feature>
<feature type="non-terminal residue" evidence="2">
    <location>
        <position position="1"/>
    </location>
</feature>
<keyword evidence="3" id="KW-1185">Reference proteome</keyword>
<evidence type="ECO:0000256" key="1">
    <source>
        <dbReference type="SAM" id="MobiDB-lite"/>
    </source>
</evidence>
<reference evidence="2" key="1">
    <citation type="submission" date="2009-01" db="EMBL/GenBank/DDBJ databases">
        <authorList>
            <person name="Qin X."/>
            <person name="Bachman B."/>
            <person name="Battles P."/>
            <person name="Bell A."/>
            <person name="Bess C."/>
            <person name="Bickham C."/>
            <person name="Chaboub L."/>
            <person name="Chen D."/>
            <person name="Coyle M."/>
            <person name="Deiros D.R."/>
            <person name="Dinh H."/>
            <person name="Forbes L."/>
            <person name="Fowler G."/>
            <person name="Francisco L."/>
            <person name="Fu Q."/>
            <person name="Gubbala S."/>
            <person name="Hale W."/>
            <person name="Han Y."/>
            <person name="Hemphill L."/>
            <person name="Highlander S.K."/>
            <person name="Hirani K."/>
            <person name="Hogues M."/>
            <person name="Jackson L."/>
            <person name="Jakkamsetti A."/>
            <person name="Javaid M."/>
            <person name="Jiang H."/>
            <person name="Korchina V."/>
            <person name="Kovar C."/>
            <person name="Lara F."/>
            <person name="Lee S."/>
            <person name="Mata R."/>
            <person name="Mathew T."/>
            <person name="Moen C."/>
            <person name="Morales K."/>
            <person name="Munidasa M."/>
            <person name="Nazareth L."/>
            <person name="Ngo R."/>
            <person name="Nguyen L."/>
            <person name="Okwuonu G."/>
            <person name="Ongeri F."/>
            <person name="Patil S."/>
            <person name="Petrosino J."/>
            <person name="Pham C."/>
            <person name="Pham P."/>
            <person name="Pu L.-L."/>
            <person name="Puazo M."/>
            <person name="Raj R."/>
            <person name="Reid J."/>
            <person name="Rouhana J."/>
            <person name="Saada N."/>
            <person name="Shang Y."/>
            <person name="Simmons D."/>
            <person name="Thornton R."/>
            <person name="Warren J."/>
            <person name="Weissenberger G."/>
            <person name="Zhang J."/>
            <person name="Zhang L."/>
            <person name="Zhou C."/>
            <person name="Zhu D."/>
            <person name="Muzny D."/>
            <person name="Worley K."/>
            <person name="Gibbs R."/>
        </authorList>
    </citation>
    <scope>NUCLEOTIDE SEQUENCE [LARGE SCALE GENOMIC DNA]</scope>
    <source>
        <strain evidence="2">DSM 44291</strain>
    </source>
</reference>
<proteinExistence type="predicted"/>
<feature type="compositionally biased region" description="Basic and acidic residues" evidence="1">
    <location>
        <begin position="57"/>
        <end position="67"/>
    </location>
</feature>
<feature type="compositionally biased region" description="Acidic residues" evidence="1">
    <location>
        <begin position="35"/>
        <end position="44"/>
    </location>
</feature>
<dbReference type="AlphaFoldDB" id="C0XQG0"/>
<name>C0XQG0_CORLD</name>
<feature type="compositionally biased region" description="Acidic residues" evidence="1">
    <location>
        <begin position="69"/>
        <end position="80"/>
    </location>
</feature>
<feature type="non-terminal residue" evidence="2">
    <location>
        <position position="93"/>
    </location>
</feature>
<sequence length="93" mass="10153">RGGSRGRGKDGADAATGATAPGEKAAPEERVTSETFDEAVEEFENSPRRKRRTRGNSRSDYRPKPEDFWGTDEPAETEEAAPERTAERPSQGS</sequence>
<dbReference type="Proteomes" id="UP000006196">
    <property type="component" value="Unassembled WGS sequence"/>
</dbReference>
<accession>C0XQG0</accession>
<comment type="caution">
    <text evidence="2">The sequence shown here is derived from an EMBL/GenBank/DDBJ whole genome shotgun (WGS) entry which is preliminary data.</text>
</comment>
<protein>
    <submittedName>
        <fullName evidence="2">Uncharacterized protein</fullName>
    </submittedName>
</protein>
<evidence type="ECO:0000313" key="2">
    <source>
        <dbReference type="EMBL" id="EEI17520.1"/>
    </source>
</evidence>
<organism evidence="2 3">
    <name type="scientific">Corynebacterium lipophiloflavum (strain ATCC 700352 / DSM 44291 / CCUG 37336 / JCM 10383 / DMMZ 1944)</name>
    <dbReference type="NCBI Taxonomy" id="525263"/>
    <lineage>
        <taxon>Bacteria</taxon>
        <taxon>Bacillati</taxon>
        <taxon>Actinomycetota</taxon>
        <taxon>Actinomycetes</taxon>
        <taxon>Mycobacteriales</taxon>
        <taxon>Corynebacteriaceae</taxon>
        <taxon>Corynebacterium</taxon>
    </lineage>
</organism>
<feature type="compositionally biased region" description="Low complexity" evidence="1">
    <location>
        <begin position="13"/>
        <end position="22"/>
    </location>
</feature>
<evidence type="ECO:0000313" key="3">
    <source>
        <dbReference type="Proteomes" id="UP000006196"/>
    </source>
</evidence>
<gene>
    <name evidence="2" type="ORF">HMPREF0298_0680</name>
</gene>
<dbReference type="EMBL" id="ACHJ01000052">
    <property type="protein sequence ID" value="EEI17520.1"/>
    <property type="molecule type" value="Genomic_DNA"/>
</dbReference>